<dbReference type="AlphaFoldDB" id="A0AAE0L178"/>
<evidence type="ECO:0000313" key="1">
    <source>
        <dbReference type="EMBL" id="KAK3268323.1"/>
    </source>
</evidence>
<reference evidence="1 2" key="1">
    <citation type="journal article" date="2015" name="Genome Biol. Evol.">
        <title>Comparative Genomics of a Bacterivorous Green Alga Reveals Evolutionary Causalities and Consequences of Phago-Mixotrophic Mode of Nutrition.</title>
        <authorList>
            <person name="Burns J.A."/>
            <person name="Paasch A."/>
            <person name="Narechania A."/>
            <person name="Kim E."/>
        </authorList>
    </citation>
    <scope>NUCLEOTIDE SEQUENCE [LARGE SCALE GENOMIC DNA]</scope>
    <source>
        <strain evidence="1 2">PLY_AMNH</strain>
    </source>
</reference>
<comment type="caution">
    <text evidence="1">The sequence shown here is derived from an EMBL/GenBank/DDBJ whole genome shotgun (WGS) entry which is preliminary data.</text>
</comment>
<organism evidence="1 2">
    <name type="scientific">Cymbomonas tetramitiformis</name>
    <dbReference type="NCBI Taxonomy" id="36881"/>
    <lineage>
        <taxon>Eukaryota</taxon>
        <taxon>Viridiplantae</taxon>
        <taxon>Chlorophyta</taxon>
        <taxon>Pyramimonadophyceae</taxon>
        <taxon>Pyramimonadales</taxon>
        <taxon>Pyramimonadaceae</taxon>
        <taxon>Cymbomonas</taxon>
    </lineage>
</organism>
<proteinExistence type="predicted"/>
<dbReference type="EMBL" id="LGRX02011893">
    <property type="protein sequence ID" value="KAK3268323.1"/>
    <property type="molecule type" value="Genomic_DNA"/>
</dbReference>
<keyword evidence="2" id="KW-1185">Reference proteome</keyword>
<gene>
    <name evidence="1" type="ORF">CYMTET_23165</name>
</gene>
<accession>A0AAE0L178</accession>
<sequence>MWAGTLTHARREEVLPVLITKQTKAFVSGGPGRLRMGKLIQLPPGNATTVLAGTIRKEYGDHAGDDVPLDTLDDLMDADLPLEALEGYLLYLRGSAIVWHAHLLKMPDFRAGLVVDPRAGRVAGVAGDRHLSLPVWPADGASCASLNTSSRSGESGASTT</sequence>
<name>A0AAE0L178_9CHLO</name>
<evidence type="ECO:0000313" key="2">
    <source>
        <dbReference type="Proteomes" id="UP001190700"/>
    </source>
</evidence>
<protein>
    <submittedName>
        <fullName evidence="1">Uncharacterized protein</fullName>
    </submittedName>
</protein>
<dbReference type="Proteomes" id="UP001190700">
    <property type="component" value="Unassembled WGS sequence"/>
</dbReference>